<accession>A0A7W9A1S4</accession>
<keyword evidence="1" id="KW-0812">Transmembrane</keyword>
<feature type="transmembrane region" description="Helical" evidence="1">
    <location>
        <begin position="44"/>
        <end position="66"/>
    </location>
</feature>
<dbReference type="OrthoDB" id="7204380at2"/>
<dbReference type="RefSeq" id="WP_123286760.1">
    <property type="nucleotide sequence ID" value="NZ_JACIJB010000001.1"/>
</dbReference>
<comment type="caution">
    <text evidence="2">The sequence shown here is derived from an EMBL/GenBank/DDBJ whole genome shotgun (WGS) entry which is preliminary data.</text>
</comment>
<feature type="transmembrane region" description="Helical" evidence="1">
    <location>
        <begin position="15"/>
        <end position="32"/>
    </location>
</feature>
<evidence type="ECO:0000313" key="2">
    <source>
        <dbReference type="EMBL" id="MBB5659791.1"/>
    </source>
</evidence>
<dbReference type="Proteomes" id="UP000548978">
    <property type="component" value="Unassembled WGS sequence"/>
</dbReference>
<keyword evidence="1" id="KW-0472">Membrane</keyword>
<reference evidence="2 3" key="1">
    <citation type="submission" date="2020-08" db="EMBL/GenBank/DDBJ databases">
        <title>Genomic Encyclopedia of Type Strains, Phase IV (KMG-IV): sequencing the most valuable type-strain genomes for metagenomic binning, comparative biology and taxonomic classification.</title>
        <authorList>
            <person name="Goeker M."/>
        </authorList>
    </citation>
    <scope>NUCLEOTIDE SEQUENCE [LARGE SCALE GENOMIC DNA]</scope>
    <source>
        <strain evidence="2 3">DSM 24448</strain>
    </source>
</reference>
<sequence length="133" mass="14542">MQAFAVQPVFTTTQAIWFAVLLTLGVAVQLAFSPRRRAIMGGLTFAMASAVVATPAVAGITLVRGAYRLGYLEEGRGFLEANLRSVVWMSGAIMLGQLVVRFVPPFSLLTRSLRDAGRDVWKARVGRWMGRAR</sequence>
<gene>
    <name evidence="2" type="ORF">FHS65_000509</name>
</gene>
<organism evidence="2 3">
    <name type="scientific">Brevundimonas halotolerans</name>
    <dbReference type="NCBI Taxonomy" id="69670"/>
    <lineage>
        <taxon>Bacteria</taxon>
        <taxon>Pseudomonadati</taxon>
        <taxon>Pseudomonadota</taxon>
        <taxon>Alphaproteobacteria</taxon>
        <taxon>Caulobacterales</taxon>
        <taxon>Caulobacteraceae</taxon>
        <taxon>Brevundimonas</taxon>
    </lineage>
</organism>
<keyword evidence="1" id="KW-1133">Transmembrane helix</keyword>
<keyword evidence="3" id="KW-1185">Reference proteome</keyword>
<name>A0A7W9A1S4_9CAUL</name>
<protein>
    <submittedName>
        <fullName evidence="2">Uncharacterized membrane protein YhaH (DUF805 family)</fullName>
    </submittedName>
</protein>
<evidence type="ECO:0000256" key="1">
    <source>
        <dbReference type="SAM" id="Phobius"/>
    </source>
</evidence>
<evidence type="ECO:0000313" key="3">
    <source>
        <dbReference type="Proteomes" id="UP000548978"/>
    </source>
</evidence>
<proteinExistence type="predicted"/>
<feature type="transmembrane region" description="Helical" evidence="1">
    <location>
        <begin position="86"/>
        <end position="104"/>
    </location>
</feature>
<dbReference type="AlphaFoldDB" id="A0A7W9A1S4"/>
<dbReference type="EMBL" id="JACIJB010000001">
    <property type="protein sequence ID" value="MBB5659791.1"/>
    <property type="molecule type" value="Genomic_DNA"/>
</dbReference>